<reference evidence="2 3" key="1">
    <citation type="submission" date="2016-07" db="EMBL/GenBank/DDBJ databases">
        <title>Draft genome of the white-rot fungus Obba rivulosa 3A-2.</title>
        <authorList>
            <consortium name="DOE Joint Genome Institute"/>
            <person name="Miettinen O."/>
            <person name="Riley R."/>
            <person name="Acob R."/>
            <person name="Barry K."/>
            <person name="Cullen D."/>
            <person name="De Vries R."/>
            <person name="Hainaut M."/>
            <person name="Hatakka A."/>
            <person name="Henrissat B."/>
            <person name="Hilden K."/>
            <person name="Kuo R."/>
            <person name="Labutti K."/>
            <person name="Lipzen A."/>
            <person name="Makela M.R."/>
            <person name="Sandor L."/>
            <person name="Spatafora J.W."/>
            <person name="Grigoriev I.V."/>
            <person name="Hibbett D.S."/>
        </authorList>
    </citation>
    <scope>NUCLEOTIDE SEQUENCE [LARGE SCALE GENOMIC DNA]</scope>
    <source>
        <strain evidence="2 3">3A-2</strain>
    </source>
</reference>
<keyword evidence="1" id="KW-1133">Transmembrane helix</keyword>
<feature type="transmembrane region" description="Helical" evidence="1">
    <location>
        <begin position="16"/>
        <end position="37"/>
    </location>
</feature>
<evidence type="ECO:0000313" key="2">
    <source>
        <dbReference type="EMBL" id="OCH89961.1"/>
    </source>
</evidence>
<protein>
    <submittedName>
        <fullName evidence="2">Uncharacterized protein</fullName>
    </submittedName>
</protein>
<keyword evidence="1" id="KW-0812">Transmembrane</keyword>
<gene>
    <name evidence="2" type="ORF">OBBRIDRAFT_793778</name>
</gene>
<evidence type="ECO:0000256" key="1">
    <source>
        <dbReference type="SAM" id="Phobius"/>
    </source>
</evidence>
<organism evidence="2 3">
    <name type="scientific">Obba rivulosa</name>
    <dbReference type="NCBI Taxonomy" id="1052685"/>
    <lineage>
        <taxon>Eukaryota</taxon>
        <taxon>Fungi</taxon>
        <taxon>Dikarya</taxon>
        <taxon>Basidiomycota</taxon>
        <taxon>Agaricomycotina</taxon>
        <taxon>Agaricomycetes</taxon>
        <taxon>Polyporales</taxon>
        <taxon>Gelatoporiaceae</taxon>
        <taxon>Obba</taxon>
    </lineage>
</organism>
<keyword evidence="3" id="KW-1185">Reference proteome</keyword>
<dbReference type="EMBL" id="KV722415">
    <property type="protein sequence ID" value="OCH89961.1"/>
    <property type="molecule type" value="Genomic_DNA"/>
</dbReference>
<name>A0A8E2ASU3_9APHY</name>
<sequence length="51" mass="5568">MYIATAVSDRQFWDGLLGPFTGLLLPPMVTLVAALMINRSSGTCSVNDHWT</sequence>
<dbReference type="Proteomes" id="UP000250043">
    <property type="component" value="Unassembled WGS sequence"/>
</dbReference>
<evidence type="ECO:0000313" key="3">
    <source>
        <dbReference type="Proteomes" id="UP000250043"/>
    </source>
</evidence>
<proteinExistence type="predicted"/>
<keyword evidence="1" id="KW-0472">Membrane</keyword>
<dbReference type="AlphaFoldDB" id="A0A8E2ASU3"/>
<accession>A0A8E2ASU3</accession>